<proteinExistence type="predicted"/>
<accession>A0ABU2MUS6</accession>
<dbReference type="PANTHER" id="PTHR23026">
    <property type="entry name" value="NADPH NITROREDUCTASE"/>
    <property type="match status" value="1"/>
</dbReference>
<organism evidence="2 3">
    <name type="scientific">Streptomyces litchfieldiae</name>
    <dbReference type="NCBI Taxonomy" id="3075543"/>
    <lineage>
        <taxon>Bacteria</taxon>
        <taxon>Bacillati</taxon>
        <taxon>Actinomycetota</taxon>
        <taxon>Actinomycetes</taxon>
        <taxon>Kitasatosporales</taxon>
        <taxon>Streptomycetaceae</taxon>
        <taxon>Streptomyces</taxon>
    </lineage>
</organism>
<sequence>MRTPEENLVRAAVRAPSSHNTQPWIFRSDKDAIHLHRDPGRSLPVNDPRDREAHISCGAALLNLRVAAPCHGLRAEVRLLPDPTDDTLLARVELTEEGTPVSADDATLYDAITRRRTAHRAFAGRAVRDGARDRVQQAVAREGARLQIIPETRRKEVAALVGEGDRRQFADRAWRRELAHWLRPRRAGDGLTVPGPAAPLLRALVRKVNAGPRVGRRDAALLLAAPAVAVLTTRADEPLDWLHAGQALQRGLLTLAAEGIQVSFANQPCQVGDPLRTQLRELLPDPEGHPQLLFRVGHPAGAAPQRSPRRPLAAVMDGRG</sequence>
<evidence type="ECO:0000313" key="3">
    <source>
        <dbReference type="Proteomes" id="UP001183246"/>
    </source>
</evidence>
<dbReference type="RefSeq" id="WP_311706185.1">
    <property type="nucleotide sequence ID" value="NZ_JAVREL010000012.1"/>
</dbReference>
<keyword evidence="3" id="KW-1185">Reference proteome</keyword>
<comment type="caution">
    <text evidence="2">The sequence shown here is derived from an EMBL/GenBank/DDBJ whole genome shotgun (WGS) entry which is preliminary data.</text>
</comment>
<dbReference type="NCBIfam" id="NF047509">
    <property type="entry name" value="Rv3131_FMN_oxido"/>
    <property type="match status" value="1"/>
</dbReference>
<dbReference type="Proteomes" id="UP001183246">
    <property type="component" value="Unassembled WGS sequence"/>
</dbReference>
<feature type="region of interest" description="Disordered" evidence="1">
    <location>
        <begin position="299"/>
        <end position="320"/>
    </location>
</feature>
<dbReference type="PANTHER" id="PTHR23026:SF123">
    <property type="entry name" value="NAD(P)H NITROREDUCTASE RV3131-RELATED"/>
    <property type="match status" value="1"/>
</dbReference>
<dbReference type="EMBL" id="JAVREL010000012">
    <property type="protein sequence ID" value="MDT0345058.1"/>
    <property type="molecule type" value="Genomic_DNA"/>
</dbReference>
<dbReference type="SUPFAM" id="SSF55469">
    <property type="entry name" value="FMN-dependent nitroreductase-like"/>
    <property type="match status" value="2"/>
</dbReference>
<dbReference type="Gene3D" id="3.40.109.10">
    <property type="entry name" value="NADH Oxidase"/>
    <property type="match status" value="1"/>
</dbReference>
<evidence type="ECO:0000256" key="1">
    <source>
        <dbReference type="SAM" id="MobiDB-lite"/>
    </source>
</evidence>
<dbReference type="InterPro" id="IPR050627">
    <property type="entry name" value="Nitroreductase/BluB"/>
</dbReference>
<name>A0ABU2MUS6_9ACTN</name>
<gene>
    <name evidence="2" type="ORF">RM590_20970</name>
</gene>
<evidence type="ECO:0000313" key="2">
    <source>
        <dbReference type="EMBL" id="MDT0345058.1"/>
    </source>
</evidence>
<dbReference type="InterPro" id="IPR000415">
    <property type="entry name" value="Nitroreductase-like"/>
</dbReference>
<reference evidence="3" key="1">
    <citation type="submission" date="2023-07" db="EMBL/GenBank/DDBJ databases">
        <title>30 novel species of actinomycetes from the DSMZ collection.</title>
        <authorList>
            <person name="Nouioui I."/>
        </authorList>
    </citation>
    <scope>NUCLEOTIDE SEQUENCE [LARGE SCALE GENOMIC DNA]</scope>
    <source>
        <strain evidence="3">DSM 44938</strain>
    </source>
</reference>
<protein>
    <submittedName>
        <fullName evidence="2">Nitroreductase</fullName>
    </submittedName>
</protein>